<dbReference type="Proteomes" id="UP001457282">
    <property type="component" value="Unassembled WGS sequence"/>
</dbReference>
<dbReference type="EMBL" id="JBEDUW010000004">
    <property type="protein sequence ID" value="KAK9932042.1"/>
    <property type="molecule type" value="Genomic_DNA"/>
</dbReference>
<evidence type="ECO:0000313" key="3">
    <source>
        <dbReference type="EMBL" id="KAK9932042.1"/>
    </source>
</evidence>
<dbReference type="GO" id="GO:0016791">
    <property type="term" value="F:phosphatase activity"/>
    <property type="evidence" value="ECO:0007669"/>
    <property type="project" value="InterPro"/>
</dbReference>
<evidence type="ECO:0000259" key="2">
    <source>
        <dbReference type="PROSITE" id="PS50275"/>
    </source>
</evidence>
<reference evidence="3 4" key="1">
    <citation type="journal article" date="2023" name="G3 (Bethesda)">
        <title>A chromosome-length genome assembly and annotation of blackberry (Rubus argutus, cv. 'Hillquist').</title>
        <authorList>
            <person name="Bruna T."/>
            <person name="Aryal R."/>
            <person name="Dudchenko O."/>
            <person name="Sargent D.J."/>
            <person name="Mead D."/>
            <person name="Buti M."/>
            <person name="Cavallini A."/>
            <person name="Hytonen T."/>
            <person name="Andres J."/>
            <person name="Pham M."/>
            <person name="Weisz D."/>
            <person name="Mascagni F."/>
            <person name="Usai G."/>
            <person name="Natali L."/>
            <person name="Bassil N."/>
            <person name="Fernandez G.E."/>
            <person name="Lomsadze A."/>
            <person name="Armour M."/>
            <person name="Olukolu B."/>
            <person name="Poorten T."/>
            <person name="Britton C."/>
            <person name="Davik J."/>
            <person name="Ashrafi H."/>
            <person name="Aiden E.L."/>
            <person name="Borodovsky M."/>
            <person name="Worthington M."/>
        </authorList>
    </citation>
    <scope>NUCLEOTIDE SEQUENCE [LARGE SCALE GENOMIC DNA]</scope>
    <source>
        <strain evidence="3">PI 553951</strain>
    </source>
</reference>
<comment type="caution">
    <text evidence="3">The sequence shown here is derived from an EMBL/GenBank/DDBJ whole genome shotgun (WGS) entry which is preliminary data.</text>
</comment>
<name>A0AAW1X8I9_RUBAR</name>
<protein>
    <recommendedName>
        <fullName evidence="2">SAC domain-containing protein</fullName>
    </recommendedName>
</protein>
<sequence>MAFDQTTVASAQPSAASPPPQPNHLSPLTSRLLSSFTLEAYSLSLVSALSNPLAAVDWPTRSIETEQIIHLNGFLIIAKFLVTGSIPLRWDQIVDLTYKPKFEIVRLEEAVS</sequence>
<dbReference type="AlphaFoldDB" id="A0AAW1X8I9"/>
<gene>
    <name evidence="3" type="ORF">M0R45_019293</name>
</gene>
<organism evidence="3 4">
    <name type="scientific">Rubus argutus</name>
    <name type="common">Southern blackberry</name>
    <dbReference type="NCBI Taxonomy" id="59490"/>
    <lineage>
        <taxon>Eukaryota</taxon>
        <taxon>Viridiplantae</taxon>
        <taxon>Streptophyta</taxon>
        <taxon>Embryophyta</taxon>
        <taxon>Tracheophyta</taxon>
        <taxon>Spermatophyta</taxon>
        <taxon>Magnoliopsida</taxon>
        <taxon>eudicotyledons</taxon>
        <taxon>Gunneridae</taxon>
        <taxon>Pentapetalae</taxon>
        <taxon>rosids</taxon>
        <taxon>fabids</taxon>
        <taxon>Rosales</taxon>
        <taxon>Rosaceae</taxon>
        <taxon>Rosoideae</taxon>
        <taxon>Rosoideae incertae sedis</taxon>
        <taxon>Rubus</taxon>
    </lineage>
</organism>
<dbReference type="InterPro" id="IPR002013">
    <property type="entry name" value="SAC_dom"/>
</dbReference>
<feature type="domain" description="SAC" evidence="2">
    <location>
        <begin position="63"/>
        <end position="112"/>
    </location>
</feature>
<feature type="region of interest" description="Disordered" evidence="1">
    <location>
        <begin position="1"/>
        <end position="24"/>
    </location>
</feature>
<evidence type="ECO:0000313" key="4">
    <source>
        <dbReference type="Proteomes" id="UP001457282"/>
    </source>
</evidence>
<keyword evidence="4" id="KW-1185">Reference proteome</keyword>
<proteinExistence type="predicted"/>
<dbReference type="PROSITE" id="PS50275">
    <property type="entry name" value="SAC"/>
    <property type="match status" value="1"/>
</dbReference>
<evidence type="ECO:0000256" key="1">
    <source>
        <dbReference type="SAM" id="MobiDB-lite"/>
    </source>
</evidence>
<accession>A0AAW1X8I9</accession>